<feature type="chain" id="PRO_5018030240" description="Peptidase A1 domain-containing protein" evidence="3">
    <location>
        <begin position="16"/>
        <end position="165"/>
    </location>
</feature>
<comment type="similarity">
    <text evidence="1">Belongs to the peptidase A1 family.</text>
</comment>
<sequence length="165" mass="18451">MQVAVLLFLIGIATAVIRQPMTWHTSKRIDMIRRGVYEEYLREMAALRAANPGRYSNRALDYHDYEYVSNITIGTPRQHFVVIPDTGSADLWVPGHSCDYSCDGKHKFSIEGSSTFIGTNSKWSIQYGSGDAKGVTGKDVVRVKTLTSSILKKTAYLHDCLRSDS</sequence>
<evidence type="ECO:0000256" key="3">
    <source>
        <dbReference type="SAM" id="SignalP"/>
    </source>
</evidence>
<dbReference type="OrthoDB" id="5839471at2759"/>
<dbReference type="AlphaFoldDB" id="A0A3P7JUF5"/>
<evidence type="ECO:0000256" key="1">
    <source>
        <dbReference type="ARBA" id="ARBA00007447"/>
    </source>
</evidence>
<dbReference type="InterPro" id="IPR034164">
    <property type="entry name" value="Pepsin-like_dom"/>
</dbReference>
<dbReference type="GO" id="GO:0006508">
    <property type="term" value="P:proteolysis"/>
    <property type="evidence" value="ECO:0007669"/>
    <property type="project" value="InterPro"/>
</dbReference>
<proteinExistence type="inferred from homology"/>
<dbReference type="EMBL" id="UYYB01117894">
    <property type="protein sequence ID" value="VDM82484.1"/>
    <property type="molecule type" value="Genomic_DNA"/>
</dbReference>
<dbReference type="PANTHER" id="PTHR47966">
    <property type="entry name" value="BETA-SITE APP-CLEAVING ENZYME, ISOFORM A-RELATED"/>
    <property type="match status" value="1"/>
</dbReference>
<keyword evidence="2" id="KW-1015">Disulfide bond</keyword>
<dbReference type="Proteomes" id="UP000270094">
    <property type="component" value="Unassembled WGS sequence"/>
</dbReference>
<dbReference type="SUPFAM" id="SSF50630">
    <property type="entry name" value="Acid proteases"/>
    <property type="match status" value="1"/>
</dbReference>
<dbReference type="PANTHER" id="PTHR47966:SF45">
    <property type="entry name" value="PEPTIDASE A1 DOMAIN-CONTAINING PROTEIN"/>
    <property type="match status" value="1"/>
</dbReference>
<evidence type="ECO:0000256" key="2">
    <source>
        <dbReference type="PIRSR" id="PIRSR601461-2"/>
    </source>
</evidence>
<feature type="disulfide bond" evidence="2">
    <location>
        <begin position="98"/>
        <end position="102"/>
    </location>
</feature>
<dbReference type="InterPro" id="IPR033121">
    <property type="entry name" value="PEPTIDASE_A1"/>
</dbReference>
<dbReference type="GO" id="GO:0005764">
    <property type="term" value="C:lysosome"/>
    <property type="evidence" value="ECO:0007669"/>
    <property type="project" value="TreeGrafter"/>
</dbReference>
<reference evidence="5 6" key="1">
    <citation type="submission" date="2018-11" db="EMBL/GenBank/DDBJ databases">
        <authorList>
            <consortium name="Pathogen Informatics"/>
        </authorList>
    </citation>
    <scope>NUCLEOTIDE SEQUENCE [LARGE SCALE GENOMIC DNA]</scope>
</reference>
<feature type="signal peptide" evidence="3">
    <location>
        <begin position="1"/>
        <end position="15"/>
    </location>
</feature>
<dbReference type="Gene3D" id="2.40.70.10">
    <property type="entry name" value="Acid Proteases"/>
    <property type="match status" value="1"/>
</dbReference>
<keyword evidence="6" id="KW-1185">Reference proteome</keyword>
<evidence type="ECO:0000313" key="5">
    <source>
        <dbReference type="EMBL" id="VDM82484.1"/>
    </source>
</evidence>
<evidence type="ECO:0000313" key="6">
    <source>
        <dbReference type="Proteomes" id="UP000270094"/>
    </source>
</evidence>
<dbReference type="Pfam" id="PF00026">
    <property type="entry name" value="Asp"/>
    <property type="match status" value="1"/>
</dbReference>
<accession>A0A3P7JUF5</accession>
<protein>
    <recommendedName>
        <fullName evidence="4">Peptidase A1 domain-containing protein</fullName>
    </recommendedName>
</protein>
<dbReference type="InterPro" id="IPR001461">
    <property type="entry name" value="Aspartic_peptidase_A1"/>
</dbReference>
<dbReference type="GO" id="GO:0004190">
    <property type="term" value="F:aspartic-type endopeptidase activity"/>
    <property type="evidence" value="ECO:0007669"/>
    <property type="project" value="InterPro"/>
</dbReference>
<dbReference type="CDD" id="cd05471">
    <property type="entry name" value="pepsin_like"/>
    <property type="match status" value="1"/>
</dbReference>
<organism evidence="5 6">
    <name type="scientific">Strongylus vulgaris</name>
    <name type="common">Blood worm</name>
    <dbReference type="NCBI Taxonomy" id="40348"/>
    <lineage>
        <taxon>Eukaryota</taxon>
        <taxon>Metazoa</taxon>
        <taxon>Ecdysozoa</taxon>
        <taxon>Nematoda</taxon>
        <taxon>Chromadorea</taxon>
        <taxon>Rhabditida</taxon>
        <taxon>Rhabditina</taxon>
        <taxon>Rhabditomorpha</taxon>
        <taxon>Strongyloidea</taxon>
        <taxon>Strongylidae</taxon>
        <taxon>Strongylus</taxon>
    </lineage>
</organism>
<feature type="domain" description="Peptidase A1" evidence="4">
    <location>
        <begin position="67"/>
        <end position="165"/>
    </location>
</feature>
<dbReference type="PROSITE" id="PS51767">
    <property type="entry name" value="PEPTIDASE_A1"/>
    <property type="match status" value="1"/>
</dbReference>
<evidence type="ECO:0000259" key="4">
    <source>
        <dbReference type="PROSITE" id="PS51767"/>
    </source>
</evidence>
<name>A0A3P7JUF5_STRVU</name>
<dbReference type="InterPro" id="IPR021109">
    <property type="entry name" value="Peptidase_aspartic_dom_sf"/>
</dbReference>
<keyword evidence="3" id="KW-0732">Signal</keyword>
<gene>
    <name evidence="5" type="ORF">SVUK_LOCUS17482</name>
</gene>